<protein>
    <submittedName>
        <fullName evidence="1">Uncharacterized protein</fullName>
    </submittedName>
</protein>
<evidence type="ECO:0000313" key="1">
    <source>
        <dbReference type="EMBL" id="PYH96570.1"/>
    </source>
</evidence>
<dbReference type="OrthoDB" id="2548233at2759"/>
<dbReference type="Gene3D" id="3.30.559.10">
    <property type="entry name" value="Chloramphenicol acetyltransferase-like domain"/>
    <property type="match status" value="1"/>
</dbReference>
<dbReference type="Proteomes" id="UP000247810">
    <property type="component" value="Unassembled WGS sequence"/>
</dbReference>
<dbReference type="EMBL" id="KZ825836">
    <property type="protein sequence ID" value="PYH96570.1"/>
    <property type="molecule type" value="Genomic_DNA"/>
</dbReference>
<dbReference type="SUPFAM" id="SSF52777">
    <property type="entry name" value="CoA-dependent acyltransferases"/>
    <property type="match status" value="1"/>
</dbReference>
<proteinExistence type="predicted"/>
<evidence type="ECO:0000313" key="2">
    <source>
        <dbReference type="Proteomes" id="UP000247810"/>
    </source>
</evidence>
<organism evidence="1 2">
    <name type="scientific">Aspergillus ellipticus CBS 707.79</name>
    <dbReference type="NCBI Taxonomy" id="1448320"/>
    <lineage>
        <taxon>Eukaryota</taxon>
        <taxon>Fungi</taxon>
        <taxon>Dikarya</taxon>
        <taxon>Ascomycota</taxon>
        <taxon>Pezizomycotina</taxon>
        <taxon>Eurotiomycetes</taxon>
        <taxon>Eurotiomycetidae</taxon>
        <taxon>Eurotiales</taxon>
        <taxon>Aspergillaceae</taxon>
        <taxon>Aspergillus</taxon>
        <taxon>Aspergillus subgen. Circumdati</taxon>
    </lineage>
</organism>
<keyword evidence="2" id="KW-1185">Reference proteome</keyword>
<dbReference type="PANTHER" id="PTHR42034">
    <property type="entry name" value="CHROMOSOME 7, WHOLE GENOME SHOTGUN SEQUENCE-RELATED"/>
    <property type="match status" value="1"/>
</dbReference>
<dbReference type="AlphaFoldDB" id="A0A319DGJ6"/>
<dbReference type="InterPro" id="IPR023213">
    <property type="entry name" value="CAT-like_dom_sf"/>
</dbReference>
<dbReference type="Gene3D" id="3.30.559.30">
    <property type="entry name" value="Nonribosomal peptide synthetase, condensation domain"/>
    <property type="match status" value="1"/>
</dbReference>
<sequence>MSWTQVSERRWERPANGMEGFFAVMENTSSTVCEGRRQFTICSRLKVDLQIPASEVEDALRYAWKQVRYEQPQIAVTSEGFNKVYEVPDEAALQSWLDTTFIVSDESDGDAIGDAAKPIAQPTLYYLPKASQLVLRASHSVIDGVGTVLLWHTYLTALNNPTPNLVFGEEATRLPPPLEKALGHPDVLPAETMAKGVQIVGEAVSQMPGIGPVNRIGTVPAGPTQRREFEFSEQTTEAIVQACKKNGYSVSAAMHAAFAMTVVKHADPAQLTETSKYVTVNNFNLRSHLQEPYNSSQYAAAVYYSIWPLVLDRPENFPEVVRAIDEKYTTSFNSSPENLALCGAVTKGLHEIVKTPEFWAAPPSRDALVSSLGVIERYLQQSYASADNSKRVIVQDFKLGTEIVLGHSMFFFYTFRSKLQMVFSFNEAYESESAVQAYLEEVHKILVDELVA</sequence>
<dbReference type="PANTHER" id="PTHR42034:SF1">
    <property type="entry name" value="CONDENSATION DOMAIN-CONTAINING PROTEIN"/>
    <property type="match status" value="1"/>
</dbReference>
<accession>A0A319DGJ6</accession>
<name>A0A319DGJ6_9EURO</name>
<reference evidence="1 2" key="1">
    <citation type="submission" date="2018-02" db="EMBL/GenBank/DDBJ databases">
        <title>The genomes of Aspergillus section Nigri reveals drivers in fungal speciation.</title>
        <authorList>
            <consortium name="DOE Joint Genome Institute"/>
            <person name="Vesth T.C."/>
            <person name="Nybo J."/>
            <person name="Theobald S."/>
            <person name="Brandl J."/>
            <person name="Frisvad J.C."/>
            <person name="Nielsen K.F."/>
            <person name="Lyhne E.K."/>
            <person name="Kogle M.E."/>
            <person name="Kuo A."/>
            <person name="Riley R."/>
            <person name="Clum A."/>
            <person name="Nolan M."/>
            <person name="Lipzen A."/>
            <person name="Salamov A."/>
            <person name="Henrissat B."/>
            <person name="Wiebenga A."/>
            <person name="De vries R.P."/>
            <person name="Grigoriev I.V."/>
            <person name="Mortensen U.H."/>
            <person name="Andersen M.R."/>
            <person name="Baker S.E."/>
        </authorList>
    </citation>
    <scope>NUCLEOTIDE SEQUENCE [LARGE SCALE GENOMIC DNA]</scope>
    <source>
        <strain evidence="1 2">CBS 707.79</strain>
    </source>
</reference>
<gene>
    <name evidence="1" type="ORF">BO71DRAFT_320590</name>
</gene>
<dbReference type="VEuPathDB" id="FungiDB:BO71DRAFT_320590"/>